<feature type="compositionally biased region" description="Basic and acidic residues" evidence="2">
    <location>
        <begin position="380"/>
        <end position="390"/>
    </location>
</feature>
<proteinExistence type="predicted"/>
<dbReference type="AlphaFoldDB" id="H2ANP4"/>
<dbReference type="GeneID" id="13882141"/>
<feature type="coiled-coil region" evidence="1">
    <location>
        <begin position="166"/>
        <end position="221"/>
    </location>
</feature>
<evidence type="ECO:0000313" key="4">
    <source>
        <dbReference type="Proteomes" id="UP000005220"/>
    </source>
</evidence>
<feature type="region of interest" description="Disordered" evidence="2">
    <location>
        <begin position="377"/>
        <end position="429"/>
    </location>
</feature>
<dbReference type="FunCoup" id="H2ANP4">
    <property type="interactions" value="129"/>
</dbReference>
<sequence>MAFDELQQQQIAITELLNQLIVLHKRVLWDDTTPSQLDKVRNDISISINDLCLLNDRFISHDGEIKEEIDSLTRCKARLAKLHQKEKKLLAQRREWAPEGEVTVEEDNSDGEEVSAVKVRVTYRKYLNRYIEMVGVGNTSLSIEQDDESVEPASVLASAKLLSIARKNLQGEIHKLESLLLNLKKDDNFLKEEMRSQAVKMRTKESQIDKKLDDLNQEREKIFFKCGLSVPKDSETLGERLLQLTFSRDEGHRFKEQFMAITEAAPKIIDLKISSLQEELNHKKESSSSLLSERNCWNDCVHLVTALEHDLSESFGNNAKAGIPFLRVLDGMKKTLVGLDALLANSMNDKIRLLISDEKDAILEAYNELNAQNVVTNAPAREEPPLAEKNKQKRHHPFLSVGKSTPRIGLTPEVIDSRNHTNPSNHKED</sequence>
<dbReference type="OrthoDB" id="4066450at2759"/>
<dbReference type="eggNOG" id="ENOG502RZQ0">
    <property type="taxonomic scope" value="Eukaryota"/>
</dbReference>
<dbReference type="Proteomes" id="UP000005220">
    <property type="component" value="Chromosome 1"/>
</dbReference>
<dbReference type="HOGENOM" id="CLU_051067_0_0_1"/>
<dbReference type="RefSeq" id="XP_003955129.1">
    <property type="nucleotide sequence ID" value="XM_003955080.1"/>
</dbReference>
<evidence type="ECO:0000313" key="3">
    <source>
        <dbReference type="EMBL" id="CCF55994.1"/>
    </source>
</evidence>
<keyword evidence="1" id="KW-0175">Coiled coil</keyword>
<evidence type="ECO:0000256" key="1">
    <source>
        <dbReference type="SAM" id="Coils"/>
    </source>
</evidence>
<keyword evidence="4" id="KW-1185">Reference proteome</keyword>
<feature type="compositionally biased region" description="Basic and acidic residues" evidence="2">
    <location>
        <begin position="415"/>
        <end position="429"/>
    </location>
</feature>
<organism evidence="3 4">
    <name type="scientific">Kazachstania africana (strain ATCC 22294 / BCRC 22015 / CBS 2517 / CECT 1963 / NBRC 1671 / NRRL Y-8276)</name>
    <name type="common">Yeast</name>
    <name type="synonym">Kluyveromyces africanus</name>
    <dbReference type="NCBI Taxonomy" id="1071382"/>
    <lineage>
        <taxon>Eukaryota</taxon>
        <taxon>Fungi</taxon>
        <taxon>Dikarya</taxon>
        <taxon>Ascomycota</taxon>
        <taxon>Saccharomycotina</taxon>
        <taxon>Saccharomycetes</taxon>
        <taxon>Saccharomycetales</taxon>
        <taxon>Saccharomycetaceae</taxon>
        <taxon>Kazachstania</taxon>
    </lineage>
</organism>
<protein>
    <submittedName>
        <fullName evidence="3">Uncharacterized protein</fullName>
    </submittedName>
</protein>
<gene>
    <name evidence="3" type="primary">KAFR0A05590</name>
    <name evidence="3" type="ORF">KAFR_0A05590</name>
</gene>
<accession>H2ANP4</accession>
<evidence type="ECO:0000256" key="2">
    <source>
        <dbReference type="SAM" id="MobiDB-lite"/>
    </source>
</evidence>
<dbReference type="KEGG" id="kaf:KAFR_0A05590"/>
<dbReference type="STRING" id="1071382.H2ANP4"/>
<dbReference type="InParanoid" id="H2ANP4"/>
<dbReference type="EMBL" id="HE650821">
    <property type="protein sequence ID" value="CCF55994.1"/>
    <property type="molecule type" value="Genomic_DNA"/>
</dbReference>
<name>H2ANP4_KAZAF</name>
<reference evidence="3 4" key="1">
    <citation type="journal article" date="2011" name="Proc. Natl. Acad. Sci. U.S.A.">
        <title>Evolutionary erosion of yeast sex chromosomes by mating-type switching accidents.</title>
        <authorList>
            <person name="Gordon J.L."/>
            <person name="Armisen D."/>
            <person name="Proux-Wera E."/>
            <person name="Oheigeartaigh S.S."/>
            <person name="Byrne K.P."/>
            <person name="Wolfe K.H."/>
        </authorList>
    </citation>
    <scope>NUCLEOTIDE SEQUENCE [LARGE SCALE GENOMIC DNA]</scope>
    <source>
        <strain evidence="4">ATCC 22294 / BCRC 22015 / CBS 2517 / CECT 1963 / NBRC 1671 / NRRL Y-8276</strain>
    </source>
</reference>